<evidence type="ECO:0000256" key="2">
    <source>
        <dbReference type="SAM" id="MobiDB-lite"/>
    </source>
</evidence>
<feature type="compositionally biased region" description="Gly residues" evidence="2">
    <location>
        <begin position="1122"/>
        <end position="1134"/>
    </location>
</feature>
<feature type="compositionally biased region" description="Gly residues" evidence="2">
    <location>
        <begin position="400"/>
        <end position="417"/>
    </location>
</feature>
<feature type="compositionally biased region" description="Polar residues" evidence="2">
    <location>
        <begin position="835"/>
        <end position="848"/>
    </location>
</feature>
<dbReference type="GO" id="GO:0070941">
    <property type="term" value="P:eisosome assembly"/>
    <property type="evidence" value="ECO:0007669"/>
    <property type="project" value="TreeGrafter"/>
</dbReference>
<feature type="compositionally biased region" description="Polar residues" evidence="2">
    <location>
        <begin position="426"/>
        <end position="464"/>
    </location>
</feature>
<sequence length="1147" mass="119720">MFRKIAHNSTIPALAGNQDLRPLQDLITAEKAVIISLQKLAADFSRASEALKTWGLGEGDDLGNILSASTTIITHFTSAVSQYASHGHTMREQLKAIRTREEQLDDLRRRRRGVMSKADSAEKKLQKMGPEHKNLMQQNDTLNRLREEIRGLDVEIMREEAAIGDFKRAATRSWMGLKFGGLLECCEKGVIVGEYGKLVVSEVPEDETQPGLPRNPYFSHAKIESLLAESHRCVNEVRLSTVPSSAQPRASRPPFDQQLPQVPAVTESPFLNQGGSYPSPAQIQVQHPSTDSYDSRRDVLPDHQGLTSGRFPDSPTNATNPSPFSQTQGQQQHQPQYSGSLSSASAFQQSQQGDRYGGVDEFGSPTGPIDIGSGGPGGRRFATFPVRTRTGSVGTPTGPGAVGAGAGVNNVGAGGGHSQHRFDTPPSIQDTNSFSLLSTPPQRQESDTFSNSVAQALAATSSYDSRNDVSREAQHGDGHDDDGPLPPPGRPGRYSKDGPAPSYESSIAGGDSGVNPWAGSQSATGGGAGTAGNSGGARVGAGAGPDINDGTISDDDEVSLAYGSYHPTISTAPAVGVVAAGASAGVEDKHTSRHVRFGTVSDINSDGLPAPLPPVTPQESAFTGSVSSSPEPVVGSAGGLELSGSQQDERGSFDARETRGSRVISPEEQEKVLNAAAAREIALELQSHSATSSAAQSPSLVAPAPAINTSSSSGGSGIQDPYGPSPPAPGTTGSGPFGPRGYDSPLPSSPHREMSPLVPPTASYMAADRRSVSPRPPINTDTKADVRASSPEQLPSPGPAPSYTEEPASYTGPPQHPLQQQQQYEQSPQQYQAPTSPQAQTYQGSVSPPQGAFGAAPYRTQQVPSETEFNPYEEHHYPQEEQGYQERVSSSPFASAGAGAGSKSMSPPSPQPPSQATMTSQLQQQHQQGSYSYYANQPLEQPNAPYMRPGMGANRSSSSLNSPGGGKISAAAFKRPSPRPGGGPPGSPFAPPVGSPWSTASPSLSKMSPTDATGKKLPSPYESTSPFPSASDPPPAGVLAPGYSSGNTVQPLNVHKQKRETQQLDADQYDYIHAYVNSGDDEGYYADQTRRAVNANVGGGGWAGIGSGGGAGAGAGASHEQGQGGTGQGGGYGQGKFATNLDFEGLR</sequence>
<organism evidence="3 4">
    <name type="scientific">Leucocoprinus leucothites</name>
    <dbReference type="NCBI Taxonomy" id="201217"/>
    <lineage>
        <taxon>Eukaryota</taxon>
        <taxon>Fungi</taxon>
        <taxon>Dikarya</taxon>
        <taxon>Basidiomycota</taxon>
        <taxon>Agaricomycotina</taxon>
        <taxon>Agaricomycetes</taxon>
        <taxon>Agaricomycetidae</taxon>
        <taxon>Agaricales</taxon>
        <taxon>Agaricineae</taxon>
        <taxon>Agaricaceae</taxon>
        <taxon>Leucocoprinus</taxon>
    </lineage>
</organism>
<feature type="compositionally biased region" description="Low complexity" evidence="2">
    <location>
        <begin position="914"/>
        <end position="934"/>
    </location>
</feature>
<accession>A0A8H5FYL9</accession>
<feature type="compositionally biased region" description="Polar residues" evidence="2">
    <location>
        <begin position="859"/>
        <end position="868"/>
    </location>
</feature>
<evidence type="ECO:0000313" key="3">
    <source>
        <dbReference type="EMBL" id="KAF5354011.1"/>
    </source>
</evidence>
<dbReference type="AlphaFoldDB" id="A0A8H5FYL9"/>
<feature type="compositionally biased region" description="Polar residues" evidence="2">
    <location>
        <begin position="269"/>
        <end position="292"/>
    </location>
</feature>
<dbReference type="Pfam" id="PF13805">
    <property type="entry name" value="Pil1"/>
    <property type="match status" value="1"/>
</dbReference>
<keyword evidence="1" id="KW-0175">Coiled coil</keyword>
<feature type="compositionally biased region" description="Polar residues" evidence="2">
    <location>
        <begin position="997"/>
        <end position="1011"/>
    </location>
</feature>
<feature type="region of interest" description="Disordered" evidence="2">
    <location>
        <begin position="601"/>
        <end position="671"/>
    </location>
</feature>
<feature type="compositionally biased region" description="Low complexity" evidence="2">
    <location>
        <begin position="817"/>
        <end position="834"/>
    </location>
</feature>
<gene>
    <name evidence="3" type="ORF">D9756_006915</name>
</gene>
<dbReference type="InterPro" id="IPR028245">
    <property type="entry name" value="PIL1/LSP1"/>
</dbReference>
<feature type="compositionally biased region" description="Low complexity" evidence="2">
    <location>
        <begin position="889"/>
        <end position="906"/>
    </location>
</feature>
<dbReference type="GO" id="GO:0005886">
    <property type="term" value="C:plasma membrane"/>
    <property type="evidence" value="ECO:0007669"/>
    <property type="project" value="TreeGrafter"/>
</dbReference>
<feature type="region of interest" description="Disordered" evidence="2">
    <location>
        <begin position="685"/>
        <end position="1066"/>
    </location>
</feature>
<comment type="caution">
    <text evidence="3">The sequence shown here is derived from an EMBL/GenBank/DDBJ whole genome shotgun (WGS) entry which is preliminary data.</text>
</comment>
<feature type="coiled-coil region" evidence="1">
    <location>
        <begin position="90"/>
        <end position="162"/>
    </location>
</feature>
<feature type="region of interest" description="Disordered" evidence="2">
    <location>
        <begin position="242"/>
        <end position="261"/>
    </location>
</feature>
<reference evidence="3 4" key="1">
    <citation type="journal article" date="2020" name="ISME J.">
        <title>Uncovering the hidden diversity of litter-decomposition mechanisms in mushroom-forming fungi.</title>
        <authorList>
            <person name="Floudas D."/>
            <person name="Bentzer J."/>
            <person name="Ahren D."/>
            <person name="Johansson T."/>
            <person name="Persson P."/>
            <person name="Tunlid A."/>
        </authorList>
    </citation>
    <scope>NUCLEOTIDE SEQUENCE [LARGE SCALE GENOMIC DNA]</scope>
    <source>
        <strain evidence="3 4">CBS 146.42</strain>
    </source>
</reference>
<dbReference type="PANTHER" id="PTHR31962">
    <property type="entry name" value="SPHINGOLIPID LONG CHAIN BASE-RESPONSIVE PROTEIN PIL1"/>
    <property type="match status" value="1"/>
</dbReference>
<feature type="compositionally biased region" description="Basic and acidic residues" evidence="2">
    <location>
        <begin position="465"/>
        <end position="482"/>
    </location>
</feature>
<dbReference type="GO" id="GO:0006897">
    <property type="term" value="P:endocytosis"/>
    <property type="evidence" value="ECO:0007669"/>
    <property type="project" value="TreeGrafter"/>
</dbReference>
<feature type="compositionally biased region" description="Basic and acidic residues" evidence="2">
    <location>
        <begin position="647"/>
        <end position="660"/>
    </location>
</feature>
<evidence type="ECO:0000313" key="4">
    <source>
        <dbReference type="Proteomes" id="UP000559027"/>
    </source>
</evidence>
<feature type="compositionally biased region" description="Pro residues" evidence="2">
    <location>
        <begin position="978"/>
        <end position="994"/>
    </location>
</feature>
<feature type="compositionally biased region" description="Low complexity" evidence="2">
    <location>
        <begin position="321"/>
        <end position="352"/>
    </location>
</feature>
<dbReference type="Proteomes" id="UP000559027">
    <property type="component" value="Unassembled WGS sequence"/>
</dbReference>
<feature type="compositionally biased region" description="Low complexity" evidence="2">
    <location>
        <begin position="243"/>
        <end position="254"/>
    </location>
</feature>
<protein>
    <recommendedName>
        <fullName evidence="5">Eisosome component PIL1-domain-containing protein</fullName>
    </recommendedName>
</protein>
<name>A0A8H5FYL9_9AGAR</name>
<feature type="compositionally biased region" description="Low complexity" evidence="2">
    <location>
        <begin position="687"/>
        <end position="699"/>
    </location>
</feature>
<keyword evidence="4" id="KW-1185">Reference proteome</keyword>
<dbReference type="InterPro" id="IPR027267">
    <property type="entry name" value="AH/BAR_dom_sf"/>
</dbReference>
<evidence type="ECO:0008006" key="5">
    <source>
        <dbReference type="Google" id="ProtNLM"/>
    </source>
</evidence>
<proteinExistence type="predicted"/>
<dbReference type="EMBL" id="JAACJO010000009">
    <property type="protein sequence ID" value="KAF5354011.1"/>
    <property type="molecule type" value="Genomic_DNA"/>
</dbReference>
<evidence type="ECO:0000256" key="1">
    <source>
        <dbReference type="SAM" id="Coils"/>
    </source>
</evidence>
<dbReference type="Gene3D" id="1.20.1270.60">
    <property type="entry name" value="Arfaptin homology (AH) domain/BAR domain"/>
    <property type="match status" value="1"/>
</dbReference>
<dbReference type="GO" id="GO:0036286">
    <property type="term" value="C:eisosome filament"/>
    <property type="evidence" value="ECO:0007669"/>
    <property type="project" value="TreeGrafter"/>
</dbReference>
<feature type="compositionally biased region" description="Low complexity" evidence="2">
    <location>
        <begin position="624"/>
        <end position="635"/>
    </location>
</feature>
<dbReference type="GO" id="GO:0008289">
    <property type="term" value="F:lipid binding"/>
    <property type="evidence" value="ECO:0007669"/>
    <property type="project" value="TreeGrafter"/>
</dbReference>
<feature type="compositionally biased region" description="Gly residues" evidence="2">
    <location>
        <begin position="524"/>
        <end position="543"/>
    </location>
</feature>
<dbReference type="OrthoDB" id="5599269at2759"/>
<feature type="region of interest" description="Disordered" evidence="2">
    <location>
        <begin position="267"/>
        <end position="552"/>
    </location>
</feature>
<feature type="region of interest" description="Disordered" evidence="2">
    <location>
        <begin position="1109"/>
        <end position="1147"/>
    </location>
</feature>
<dbReference type="PANTHER" id="PTHR31962:SF6">
    <property type="entry name" value="EISOSOME COMPONENT PIL1-DOMAIN-CONTAINING PROTEIN"/>
    <property type="match status" value="1"/>
</dbReference>